<reference evidence="4" key="1">
    <citation type="journal article" date="2015" name="Insect Biochem. Mol. Biol.">
        <title>An insight into the sialome of the horse fly, Tabanus bromius.</title>
        <authorList>
            <person name="Ribeiro J.M."/>
            <person name="Kazimirova M."/>
            <person name="Takac P."/>
            <person name="Andersen J.F."/>
            <person name="Francischetti I.M."/>
        </authorList>
    </citation>
    <scope>NUCLEOTIDE SEQUENCE</scope>
</reference>
<dbReference type="InterPro" id="IPR043129">
    <property type="entry name" value="ATPase_NBD"/>
</dbReference>
<feature type="non-terminal residue" evidence="4">
    <location>
        <position position="1"/>
    </location>
</feature>
<dbReference type="InterPro" id="IPR013126">
    <property type="entry name" value="Hsp_70_fam"/>
</dbReference>
<dbReference type="GO" id="GO:0140662">
    <property type="term" value="F:ATP-dependent protein folding chaperone"/>
    <property type="evidence" value="ECO:0007669"/>
    <property type="project" value="InterPro"/>
</dbReference>
<dbReference type="GO" id="GO:0005524">
    <property type="term" value="F:ATP binding"/>
    <property type="evidence" value="ECO:0007669"/>
    <property type="project" value="UniProtKB-KW"/>
</dbReference>
<comment type="similarity">
    <text evidence="1">Belongs to the heat shock protein 70 family.</text>
</comment>
<dbReference type="GO" id="GO:0005829">
    <property type="term" value="C:cytosol"/>
    <property type="evidence" value="ECO:0007669"/>
    <property type="project" value="TreeGrafter"/>
</dbReference>
<evidence type="ECO:0000256" key="3">
    <source>
        <dbReference type="ARBA" id="ARBA00022840"/>
    </source>
</evidence>
<keyword evidence="4" id="KW-0346">Stress response</keyword>
<dbReference type="FunFam" id="3.90.640.10:FF:000021">
    <property type="entry name" value="Heat shock protein 14"/>
    <property type="match status" value="1"/>
</dbReference>
<dbReference type="PANTHER" id="PTHR45639">
    <property type="entry name" value="HSC70CB, ISOFORM G-RELATED"/>
    <property type="match status" value="1"/>
</dbReference>
<dbReference type="Gene3D" id="3.90.640.10">
    <property type="entry name" value="Actin, Chain A, domain 4"/>
    <property type="match status" value="1"/>
</dbReference>
<protein>
    <submittedName>
        <fullName evidence="4">Putative heat shock 70 kDa protein 14</fullName>
    </submittedName>
</protein>
<evidence type="ECO:0000256" key="1">
    <source>
        <dbReference type="ARBA" id="ARBA00007381"/>
    </source>
</evidence>
<feature type="non-terminal residue" evidence="4">
    <location>
        <position position="415"/>
    </location>
</feature>
<dbReference type="SUPFAM" id="SSF53067">
    <property type="entry name" value="Actin-like ATPase domain"/>
    <property type="match status" value="2"/>
</dbReference>
<dbReference type="PRINTS" id="PR00301">
    <property type="entry name" value="HEATSHOCK70"/>
</dbReference>
<proteinExistence type="evidence at transcript level"/>
<keyword evidence="2" id="KW-0547">Nucleotide-binding</keyword>
<dbReference type="GO" id="GO:0005634">
    <property type="term" value="C:nucleus"/>
    <property type="evidence" value="ECO:0007669"/>
    <property type="project" value="TreeGrafter"/>
</dbReference>
<dbReference type="Pfam" id="PF00012">
    <property type="entry name" value="HSP70"/>
    <property type="match status" value="1"/>
</dbReference>
<evidence type="ECO:0000256" key="2">
    <source>
        <dbReference type="ARBA" id="ARBA00022741"/>
    </source>
</evidence>
<sequence>NSFQFFAPNLKPDDVEKCVDHIPNNFSKETLKYELQSQGEEFPVRNLTPYEICVEIFKATFGLARQWQSSVERPPVVLSIPSFYQAECREHLARAAEEAGFHVAQVLSEPAAAVVAYKIGDDGASKRVMYIRSGGLLTSFTLLNTENKQHEIIATSKKFYIGGHEVTKAIVEFITKEFRKKYGDPTESRRSMAKIQNAAQDCKHILTTLQTTQIYIDSLMDGIDFNLQMSRPRFESLIQPVVSKFMTILNSAVETMNKDQAEIDEIVLAGGNMKVPAIQSAIKDRFPNAKIHATHHPDEVIAIGCARQSMHVDADARILEDNFEIHTLSNDVHIWLEGNENNKILVFERHAVLPCRKILDVNARKYVVENGEISKDRPVFCISTGEENLNTAPVNVEWSKEVNGYSIKVTAKISK</sequence>
<keyword evidence="3" id="KW-0067">ATP-binding</keyword>
<organism evidence="4">
    <name type="scientific">Tabanus bromius</name>
    <name type="common">Band-eyed brown horse fly</name>
    <dbReference type="NCBI Taxonomy" id="304241"/>
    <lineage>
        <taxon>Eukaryota</taxon>
        <taxon>Metazoa</taxon>
        <taxon>Ecdysozoa</taxon>
        <taxon>Arthropoda</taxon>
        <taxon>Hexapoda</taxon>
        <taxon>Insecta</taxon>
        <taxon>Pterygota</taxon>
        <taxon>Neoptera</taxon>
        <taxon>Endopterygota</taxon>
        <taxon>Diptera</taxon>
        <taxon>Brachycera</taxon>
        <taxon>Tabanomorpha</taxon>
        <taxon>Tabanoidea</taxon>
        <taxon>Tabanidae</taxon>
        <taxon>Tabanus</taxon>
    </lineage>
</organism>
<evidence type="ECO:0000313" key="4">
    <source>
        <dbReference type="EMBL" id="JAI15676.1"/>
    </source>
</evidence>
<dbReference type="AlphaFoldDB" id="A0A0K8TNI7"/>
<name>A0A0K8TNI7_TABBR</name>
<dbReference type="EMBL" id="GDAI01001927">
    <property type="protein sequence ID" value="JAI15676.1"/>
    <property type="molecule type" value="mRNA"/>
</dbReference>
<dbReference type="PANTHER" id="PTHR45639:SF32">
    <property type="entry name" value="HEAT SHOCK PROTEIN PDR13"/>
    <property type="match status" value="1"/>
</dbReference>
<dbReference type="Gene3D" id="3.30.420.40">
    <property type="match status" value="2"/>
</dbReference>
<accession>A0A0K8TNI7</accession>